<organism evidence="5 6">
    <name type="scientific">Algoriphagus jejuensis</name>
    <dbReference type="NCBI Taxonomy" id="419934"/>
    <lineage>
        <taxon>Bacteria</taxon>
        <taxon>Pseudomonadati</taxon>
        <taxon>Bacteroidota</taxon>
        <taxon>Cytophagia</taxon>
        <taxon>Cytophagales</taxon>
        <taxon>Cyclobacteriaceae</taxon>
        <taxon>Algoriphagus</taxon>
    </lineage>
</organism>
<dbReference type="SMART" id="SM00448">
    <property type="entry name" value="REC"/>
    <property type="match status" value="1"/>
</dbReference>
<keyword evidence="2" id="KW-0597">Phosphoprotein</keyword>
<dbReference type="InterPro" id="IPR007492">
    <property type="entry name" value="LytTR_DNA-bd_dom"/>
</dbReference>
<dbReference type="Gene3D" id="2.40.50.1020">
    <property type="entry name" value="LytTr DNA-binding domain"/>
    <property type="match status" value="1"/>
</dbReference>
<dbReference type="RefSeq" id="WP_343851802.1">
    <property type="nucleotide sequence ID" value="NZ_BAAAFI010000012.1"/>
</dbReference>
<dbReference type="Pfam" id="PF04397">
    <property type="entry name" value="LytTR"/>
    <property type="match status" value="1"/>
</dbReference>
<dbReference type="PROSITE" id="PS50110">
    <property type="entry name" value="RESPONSE_REGULATORY"/>
    <property type="match status" value="1"/>
</dbReference>
<dbReference type="PANTHER" id="PTHR48111:SF17">
    <property type="entry name" value="TRANSCRIPTIONAL REGULATORY PROTEIN YPDB"/>
    <property type="match status" value="1"/>
</dbReference>
<evidence type="ECO:0000256" key="1">
    <source>
        <dbReference type="ARBA" id="ARBA00023125"/>
    </source>
</evidence>
<dbReference type="PROSITE" id="PS50930">
    <property type="entry name" value="HTH_LYTTR"/>
    <property type="match status" value="1"/>
</dbReference>
<dbReference type="InterPro" id="IPR011006">
    <property type="entry name" value="CheY-like_superfamily"/>
</dbReference>
<accession>A0ABN1N1G0</accession>
<feature type="domain" description="HTH LytTR-type" evidence="4">
    <location>
        <begin position="132"/>
        <end position="229"/>
    </location>
</feature>
<protein>
    <submittedName>
        <fullName evidence="5">LytTR family DNA-binding domain-containing protein</fullName>
    </submittedName>
</protein>
<evidence type="ECO:0000259" key="3">
    <source>
        <dbReference type="PROSITE" id="PS50110"/>
    </source>
</evidence>
<sequence>MNCLIIEDQPPAQRILRKYIEDQGMLQLLEVFGDPMKAMAYVEQHPVDLIFLDINLPKLSGIALLKTLTKKPQVILTTAYSDYALEGYELDVVDYLLKPFSFERFLKAVSKVRRPRPESPSPSTPARKEHFVKIGYEHIRIAFEDILYLAADGDYCEIYLEDKKHLSSESLKKWIELLEGWDFFRVHKSYLVNIHQIEKVSGNTLYLHDGTQLPLGRAYKDDFMEKYLR</sequence>
<proteinExistence type="predicted"/>
<dbReference type="PANTHER" id="PTHR48111">
    <property type="entry name" value="REGULATOR OF RPOS"/>
    <property type="match status" value="1"/>
</dbReference>
<gene>
    <name evidence="5" type="ORF">GCM10009119_23860</name>
</gene>
<feature type="modified residue" description="4-aspartylphosphate" evidence="2">
    <location>
        <position position="53"/>
    </location>
</feature>
<dbReference type="EMBL" id="BAAAFI010000012">
    <property type="protein sequence ID" value="GAA0879418.1"/>
    <property type="molecule type" value="Genomic_DNA"/>
</dbReference>
<keyword evidence="1 5" id="KW-0238">DNA-binding</keyword>
<dbReference type="GO" id="GO:0003677">
    <property type="term" value="F:DNA binding"/>
    <property type="evidence" value="ECO:0007669"/>
    <property type="project" value="UniProtKB-KW"/>
</dbReference>
<keyword evidence="6" id="KW-1185">Reference proteome</keyword>
<evidence type="ECO:0000256" key="2">
    <source>
        <dbReference type="PROSITE-ProRule" id="PRU00169"/>
    </source>
</evidence>
<reference evidence="5 6" key="1">
    <citation type="journal article" date="2019" name="Int. J. Syst. Evol. Microbiol.">
        <title>The Global Catalogue of Microorganisms (GCM) 10K type strain sequencing project: providing services to taxonomists for standard genome sequencing and annotation.</title>
        <authorList>
            <consortium name="The Broad Institute Genomics Platform"/>
            <consortium name="The Broad Institute Genome Sequencing Center for Infectious Disease"/>
            <person name="Wu L."/>
            <person name="Ma J."/>
        </authorList>
    </citation>
    <scope>NUCLEOTIDE SEQUENCE [LARGE SCALE GENOMIC DNA]</scope>
    <source>
        <strain evidence="5 6">JCM 16112</strain>
    </source>
</reference>
<dbReference type="Pfam" id="PF00072">
    <property type="entry name" value="Response_reg"/>
    <property type="match status" value="1"/>
</dbReference>
<dbReference type="Proteomes" id="UP001500469">
    <property type="component" value="Unassembled WGS sequence"/>
</dbReference>
<comment type="caution">
    <text evidence="5">The sequence shown here is derived from an EMBL/GenBank/DDBJ whole genome shotgun (WGS) entry which is preliminary data.</text>
</comment>
<dbReference type="InterPro" id="IPR001789">
    <property type="entry name" value="Sig_transdc_resp-reg_receiver"/>
</dbReference>
<evidence type="ECO:0000313" key="6">
    <source>
        <dbReference type="Proteomes" id="UP001500469"/>
    </source>
</evidence>
<dbReference type="SUPFAM" id="SSF52172">
    <property type="entry name" value="CheY-like"/>
    <property type="match status" value="1"/>
</dbReference>
<name>A0ABN1N1G0_9BACT</name>
<dbReference type="InterPro" id="IPR039420">
    <property type="entry name" value="WalR-like"/>
</dbReference>
<dbReference type="SMART" id="SM00850">
    <property type="entry name" value="LytTR"/>
    <property type="match status" value="1"/>
</dbReference>
<evidence type="ECO:0000313" key="5">
    <source>
        <dbReference type="EMBL" id="GAA0879418.1"/>
    </source>
</evidence>
<evidence type="ECO:0000259" key="4">
    <source>
        <dbReference type="PROSITE" id="PS50930"/>
    </source>
</evidence>
<feature type="domain" description="Response regulatory" evidence="3">
    <location>
        <begin position="2"/>
        <end position="113"/>
    </location>
</feature>
<dbReference type="Gene3D" id="3.40.50.2300">
    <property type="match status" value="1"/>
</dbReference>